<accession>A0AAP0PFX7</accession>
<evidence type="ECO:0000313" key="3">
    <source>
        <dbReference type="Proteomes" id="UP001419268"/>
    </source>
</evidence>
<comment type="caution">
    <text evidence="2">The sequence shown here is derived from an EMBL/GenBank/DDBJ whole genome shotgun (WGS) entry which is preliminary data.</text>
</comment>
<feature type="compositionally biased region" description="Low complexity" evidence="1">
    <location>
        <begin position="263"/>
        <end position="300"/>
    </location>
</feature>
<evidence type="ECO:0000256" key="1">
    <source>
        <dbReference type="SAM" id="MobiDB-lite"/>
    </source>
</evidence>
<organism evidence="2 3">
    <name type="scientific">Stephania cephalantha</name>
    <dbReference type="NCBI Taxonomy" id="152367"/>
    <lineage>
        <taxon>Eukaryota</taxon>
        <taxon>Viridiplantae</taxon>
        <taxon>Streptophyta</taxon>
        <taxon>Embryophyta</taxon>
        <taxon>Tracheophyta</taxon>
        <taxon>Spermatophyta</taxon>
        <taxon>Magnoliopsida</taxon>
        <taxon>Ranunculales</taxon>
        <taxon>Menispermaceae</taxon>
        <taxon>Menispermoideae</taxon>
        <taxon>Cissampelideae</taxon>
        <taxon>Stephania</taxon>
    </lineage>
</organism>
<sequence>MEFIVALLPTPVFPSTRMFNDKSNSSFPFAASSSIAVAFAASRLKASLVCLPDARTSRYRTCAAIESSGECPTLLRSLKNFTLICCILSSFFFSSSLSFSSDSLPSDKSVGAKRLGRFGLGADLRDRIEDPKPAGRSTEKSLEPSEDVIVTESPPDLALDAALRSAVNAAESNNSLPSSSSSSSSSSVSTSSSDSTVICPSILWAVSASAPDACANSLIICLAVSDPSKVMPSFSSSVVYSNPSLSISAPAPAAAEAGAAAAGAAGGSSTLPPKSVSSSSSSSCSTSTSPSSLPPTFSASKLSFPTAASSSSSTSSSSSSTRRRRLPHYEVPPFALPLLQPIQ</sequence>
<feature type="compositionally biased region" description="Low complexity" evidence="1">
    <location>
        <begin position="309"/>
        <end position="320"/>
    </location>
</feature>
<feature type="compositionally biased region" description="Basic and acidic residues" evidence="1">
    <location>
        <begin position="126"/>
        <end position="143"/>
    </location>
</feature>
<reference evidence="2 3" key="1">
    <citation type="submission" date="2024-01" db="EMBL/GenBank/DDBJ databases">
        <title>Genome assemblies of Stephania.</title>
        <authorList>
            <person name="Yang L."/>
        </authorList>
    </citation>
    <scope>NUCLEOTIDE SEQUENCE [LARGE SCALE GENOMIC DNA]</scope>
    <source>
        <strain evidence="2">JXDWG</strain>
        <tissue evidence="2">Leaf</tissue>
    </source>
</reference>
<dbReference type="Proteomes" id="UP001419268">
    <property type="component" value="Unassembled WGS sequence"/>
</dbReference>
<name>A0AAP0PFX7_9MAGN</name>
<evidence type="ECO:0000313" key="2">
    <source>
        <dbReference type="EMBL" id="KAK9139361.1"/>
    </source>
</evidence>
<protein>
    <submittedName>
        <fullName evidence="2">Uncharacterized protein</fullName>
    </submittedName>
</protein>
<feature type="region of interest" description="Disordered" evidence="1">
    <location>
        <begin position="126"/>
        <end position="149"/>
    </location>
</feature>
<dbReference type="AlphaFoldDB" id="A0AAP0PFX7"/>
<feature type="region of interest" description="Disordered" evidence="1">
    <location>
        <begin position="172"/>
        <end position="192"/>
    </location>
</feature>
<proteinExistence type="predicted"/>
<gene>
    <name evidence="2" type="ORF">Scep_009042</name>
</gene>
<keyword evidence="3" id="KW-1185">Reference proteome</keyword>
<feature type="region of interest" description="Disordered" evidence="1">
    <location>
        <begin position="263"/>
        <end position="343"/>
    </location>
</feature>
<dbReference type="EMBL" id="JBBNAG010000004">
    <property type="protein sequence ID" value="KAK9139361.1"/>
    <property type="molecule type" value="Genomic_DNA"/>
</dbReference>